<dbReference type="InterPro" id="IPR025668">
    <property type="entry name" value="Tnp_DDE_dom"/>
</dbReference>
<dbReference type="InterPro" id="IPR008490">
    <property type="entry name" value="Transposase_InsH_N"/>
</dbReference>
<dbReference type="RefSeq" id="WP_095265095.1">
    <property type="nucleotide sequence ID" value="NZ_NPBY01000030.1"/>
</dbReference>
<dbReference type="OrthoDB" id="2236403at2"/>
<evidence type="ECO:0000259" key="1">
    <source>
        <dbReference type="Pfam" id="PF05598"/>
    </source>
</evidence>
<gene>
    <name evidence="3" type="ORF">CHH67_10370</name>
</gene>
<evidence type="ECO:0000259" key="2">
    <source>
        <dbReference type="Pfam" id="PF13751"/>
    </source>
</evidence>
<dbReference type="NCBIfam" id="NF033551">
    <property type="entry name" value="transpos_IS1182"/>
    <property type="match status" value="1"/>
</dbReference>
<feature type="domain" description="Transposase DDE" evidence="2">
    <location>
        <begin position="382"/>
        <end position="505"/>
    </location>
</feature>
<reference evidence="3 4" key="1">
    <citation type="submission" date="2017-07" db="EMBL/GenBank/DDBJ databases">
        <title>Isolation and whole genome analysis of endospore-forming bacteria from heroin.</title>
        <authorList>
            <person name="Kalinowski J."/>
            <person name="Ahrens B."/>
            <person name="Al-Dilaimi A."/>
            <person name="Winkler A."/>
            <person name="Wibberg D."/>
            <person name="Schleenbecker U."/>
            <person name="Ruckert C."/>
            <person name="Wolfel R."/>
            <person name="Grass G."/>
        </authorList>
    </citation>
    <scope>NUCLEOTIDE SEQUENCE [LARGE SCALE GENOMIC DNA]</scope>
    <source>
        <strain evidence="3 4">7537-G1</strain>
    </source>
</reference>
<evidence type="ECO:0000313" key="4">
    <source>
        <dbReference type="Proteomes" id="UP000215596"/>
    </source>
</evidence>
<dbReference type="Proteomes" id="UP000215596">
    <property type="component" value="Unassembled WGS sequence"/>
</dbReference>
<dbReference type="Pfam" id="PF13751">
    <property type="entry name" value="DDE_Tnp_1_6"/>
    <property type="match status" value="1"/>
</dbReference>
<sequence length="522" mass="61235">MYIQYTMDQLFLPMDLEEDIPQNHVVRIINDAVNRIDDKIFEAAYSGGGRPSFHPKLMTKIIIYAYSQRIYSSRQIAKAVRENIPFMWLAARQRPDFRTINRFRSERMKDVLEKVFTAVLELLVEEGYIKLEHYFVDGTKIEANANRYTFVWGKSVVKQRAKLEEKVKSLFTEIEEQELLEEAAHAGEDLAELGESNELTSAKLEKAVAKLEQKLQHEPKNKPVKKAVRLLRKDLLPRKHKYELQRKLLGDRNSYSKTDPDATFMRMKEDHMRNGQLKPGYNVQIGTENQFIVGYSLHQRPTDTRCLIPHLEKVKEMLGKLPKTIIADAGYGSEENYARLEQEDCEALVKYNTFHKENSKKWKQDISKIDNWTYQQESDTWLCPNGRTLHFLRERKKKNENGYEQQVRHYRSADCEGCPFRERCSKTNRNREIEVSMTFLRYKAEARKKLRSEEGRELSIRRMIEVESVFGQMKNNRGFRRFLLRGLPKVSTEVGWLSLAHNLLKRATLSQKIENGRSGIDS</sequence>
<name>A0A268EWB6_9BACL</name>
<dbReference type="PANTHER" id="PTHR33408">
    <property type="entry name" value="TRANSPOSASE"/>
    <property type="match status" value="1"/>
</dbReference>
<dbReference type="EMBL" id="NPBY01000030">
    <property type="protein sequence ID" value="PAD77395.1"/>
    <property type="molecule type" value="Genomic_DNA"/>
</dbReference>
<protein>
    <submittedName>
        <fullName evidence="3">Transposase</fullName>
    </submittedName>
</protein>
<organism evidence="3 4">
    <name type="scientific">Paenibacillus campinasensis</name>
    <dbReference type="NCBI Taxonomy" id="66347"/>
    <lineage>
        <taxon>Bacteria</taxon>
        <taxon>Bacillati</taxon>
        <taxon>Bacillota</taxon>
        <taxon>Bacilli</taxon>
        <taxon>Bacillales</taxon>
        <taxon>Paenibacillaceae</taxon>
        <taxon>Paenibacillus</taxon>
    </lineage>
</organism>
<dbReference type="InterPro" id="IPR047629">
    <property type="entry name" value="IS1182_transpos"/>
</dbReference>
<proteinExistence type="predicted"/>
<evidence type="ECO:0000313" key="3">
    <source>
        <dbReference type="EMBL" id="PAD77395.1"/>
    </source>
</evidence>
<dbReference type="AlphaFoldDB" id="A0A268EWB6"/>
<dbReference type="PANTHER" id="PTHR33408:SF2">
    <property type="entry name" value="TRANSPOSASE DDE DOMAIN-CONTAINING PROTEIN"/>
    <property type="match status" value="1"/>
</dbReference>
<dbReference type="Pfam" id="PF05598">
    <property type="entry name" value="DUF772"/>
    <property type="match status" value="1"/>
</dbReference>
<feature type="domain" description="Transposase InsH N-terminal" evidence="1">
    <location>
        <begin position="15"/>
        <end position="105"/>
    </location>
</feature>
<comment type="caution">
    <text evidence="3">The sequence shown here is derived from an EMBL/GenBank/DDBJ whole genome shotgun (WGS) entry which is preliminary data.</text>
</comment>
<accession>A0A268EWB6</accession>